<comment type="caution">
    <text evidence="1">The sequence shown here is derived from an EMBL/GenBank/DDBJ whole genome shotgun (WGS) entry which is preliminary data.</text>
</comment>
<evidence type="ECO:0000313" key="1">
    <source>
        <dbReference type="EMBL" id="KAI3758922.1"/>
    </source>
</evidence>
<gene>
    <name evidence="1" type="ORF">L6452_06495</name>
</gene>
<keyword evidence="2" id="KW-1185">Reference proteome</keyword>
<name>A0ACB9EKD1_ARCLA</name>
<reference evidence="1 2" key="2">
    <citation type="journal article" date="2022" name="Mol. Ecol. Resour.">
        <title>The genomes of chicory, endive, great burdock and yacon provide insights into Asteraceae paleo-polyploidization history and plant inulin production.</title>
        <authorList>
            <person name="Fan W."/>
            <person name="Wang S."/>
            <person name="Wang H."/>
            <person name="Wang A."/>
            <person name="Jiang F."/>
            <person name="Liu H."/>
            <person name="Zhao H."/>
            <person name="Xu D."/>
            <person name="Zhang Y."/>
        </authorList>
    </citation>
    <scope>NUCLEOTIDE SEQUENCE [LARGE SCALE GENOMIC DNA]</scope>
    <source>
        <strain evidence="2">cv. Niubang</strain>
    </source>
</reference>
<organism evidence="1 2">
    <name type="scientific">Arctium lappa</name>
    <name type="common">Greater burdock</name>
    <name type="synonym">Lappa major</name>
    <dbReference type="NCBI Taxonomy" id="4217"/>
    <lineage>
        <taxon>Eukaryota</taxon>
        <taxon>Viridiplantae</taxon>
        <taxon>Streptophyta</taxon>
        <taxon>Embryophyta</taxon>
        <taxon>Tracheophyta</taxon>
        <taxon>Spermatophyta</taxon>
        <taxon>Magnoliopsida</taxon>
        <taxon>eudicotyledons</taxon>
        <taxon>Gunneridae</taxon>
        <taxon>Pentapetalae</taxon>
        <taxon>asterids</taxon>
        <taxon>campanulids</taxon>
        <taxon>Asterales</taxon>
        <taxon>Asteraceae</taxon>
        <taxon>Carduoideae</taxon>
        <taxon>Cardueae</taxon>
        <taxon>Arctiinae</taxon>
        <taxon>Arctium</taxon>
    </lineage>
</organism>
<proteinExistence type="predicted"/>
<dbReference type="Proteomes" id="UP001055879">
    <property type="component" value="Linkage Group LG02"/>
</dbReference>
<sequence length="317" mass="35982">MGQSEQTIHLNKPKEEIEKWGLGYENPHYLKKGKSEVPALYDLTFFKLARRIPELKVFWTGLSKEDETKETEKWKNTTKVQLPFRYAKLNNCYNDNPIYQKKTLSNDFFQSYSVKEMEAKPIKGKIYVPPLILESKIYELENSFTDETLLINIEQKVFSTMFKNVVLSKASKSNDSFGLTDGGFDFLKSDGGLDGCLDQFDFNAKLPNHSSFIVKSLGRTSTTVKSAKSTKVDKSVSVKAKNAKGKIKSQHSHKPITTGNRKKKHSVVAHKSNSQVSTISDLSKKRPEVKSQWKPEQETDKTVKSFCTVDCNKTSPS</sequence>
<accession>A0ACB9EKD1</accession>
<protein>
    <submittedName>
        <fullName evidence="1">Uncharacterized protein</fullName>
    </submittedName>
</protein>
<dbReference type="EMBL" id="CM042048">
    <property type="protein sequence ID" value="KAI3758922.1"/>
    <property type="molecule type" value="Genomic_DNA"/>
</dbReference>
<evidence type="ECO:0000313" key="2">
    <source>
        <dbReference type="Proteomes" id="UP001055879"/>
    </source>
</evidence>
<reference evidence="2" key="1">
    <citation type="journal article" date="2022" name="Mol. Ecol. Resour.">
        <title>The genomes of chicory, endive, great burdock and yacon provide insights into Asteraceae palaeo-polyploidization history and plant inulin production.</title>
        <authorList>
            <person name="Fan W."/>
            <person name="Wang S."/>
            <person name="Wang H."/>
            <person name="Wang A."/>
            <person name="Jiang F."/>
            <person name="Liu H."/>
            <person name="Zhao H."/>
            <person name="Xu D."/>
            <person name="Zhang Y."/>
        </authorList>
    </citation>
    <scope>NUCLEOTIDE SEQUENCE [LARGE SCALE GENOMIC DNA]</scope>
    <source>
        <strain evidence="2">cv. Niubang</strain>
    </source>
</reference>